<dbReference type="Proteomes" id="UP000001258">
    <property type="component" value="Chromosome"/>
</dbReference>
<gene>
    <name evidence="1" type="ordered locus">BH1483</name>
</gene>
<name>Q9KCT6_HALH5</name>
<proteinExistence type="predicted"/>
<keyword evidence="2" id="KW-1185">Reference proteome</keyword>
<protein>
    <submittedName>
        <fullName evidence="1">BH1483 protein</fullName>
    </submittedName>
</protein>
<dbReference type="AlphaFoldDB" id="Q9KCT6"/>
<dbReference type="KEGG" id="bha:BH1483"/>
<accession>Q9KCT6</accession>
<dbReference type="EMBL" id="BA000004">
    <property type="protein sequence ID" value="BAB05202.1"/>
    <property type="molecule type" value="Genomic_DNA"/>
</dbReference>
<dbReference type="PIR" id="C83835">
    <property type="entry name" value="C83835"/>
</dbReference>
<sequence>MMGVHTKQTVKYRCERYPSGNEYYYKQEIITHDTWENIESLQWSTPRPITRKTFLAKKQQGYKIEYVDIQKPPAELIPFTRDE</sequence>
<evidence type="ECO:0000313" key="1">
    <source>
        <dbReference type="EMBL" id="BAB05202.1"/>
    </source>
</evidence>
<dbReference type="HOGENOM" id="CLU_2535597_0_0_9"/>
<organism evidence="1 2">
    <name type="scientific">Halalkalibacterium halodurans (strain ATCC BAA-125 / DSM 18197 / FERM 7344 / JCM 9153 / C-125)</name>
    <name type="common">Bacillus halodurans</name>
    <dbReference type="NCBI Taxonomy" id="272558"/>
    <lineage>
        <taxon>Bacteria</taxon>
        <taxon>Bacillati</taxon>
        <taxon>Bacillota</taxon>
        <taxon>Bacilli</taxon>
        <taxon>Bacillales</taxon>
        <taxon>Bacillaceae</taxon>
        <taxon>Halalkalibacterium (ex Joshi et al. 2022)</taxon>
    </lineage>
</organism>
<evidence type="ECO:0000313" key="2">
    <source>
        <dbReference type="Proteomes" id="UP000001258"/>
    </source>
</evidence>
<dbReference type="STRING" id="272558.gene:10727381"/>
<reference evidence="1 2" key="1">
    <citation type="journal article" date="2000" name="Nucleic Acids Res.">
        <title>Complete genome sequence of the alkaliphilic bacterium Bacillus halodurans and genomic sequence comparison with Bacillus subtilis.</title>
        <authorList>
            <person name="Takami H."/>
            <person name="Nakasone K."/>
            <person name="Takaki Y."/>
            <person name="Maeno G."/>
            <person name="Sasaki R."/>
            <person name="Masui N."/>
            <person name="Fuji F."/>
            <person name="Hirama C."/>
            <person name="Nakamura Y."/>
            <person name="Ogasawara N."/>
            <person name="Kuhara S."/>
            <person name="Horikoshi K."/>
        </authorList>
    </citation>
    <scope>NUCLEOTIDE SEQUENCE [LARGE SCALE GENOMIC DNA]</scope>
    <source>
        <strain evidence="2">ATCC BAA-125 / DSM 18197 / FERM 7344 / JCM 9153 / C-125</strain>
    </source>
</reference>
<dbReference type="eggNOG" id="ENOG5030D31">
    <property type="taxonomic scope" value="Bacteria"/>
</dbReference>